<dbReference type="AlphaFoldDB" id="A0A9Q6SA57"/>
<evidence type="ECO:0000256" key="1">
    <source>
        <dbReference type="ARBA" id="ARBA00023002"/>
    </source>
</evidence>
<evidence type="ECO:0000256" key="2">
    <source>
        <dbReference type="ARBA" id="ARBA00023033"/>
    </source>
</evidence>
<keyword evidence="7" id="KW-1185">Reference proteome</keyword>
<keyword evidence="5" id="KW-0614">Plasmid</keyword>
<dbReference type="GO" id="GO:0005829">
    <property type="term" value="C:cytosol"/>
    <property type="evidence" value="ECO:0007669"/>
    <property type="project" value="TreeGrafter"/>
</dbReference>
<sequence length="354" mass="39753">MKFSLFLHMERYDNTTSHRELFDQMTELVQIAERGGFETAWIGEHHAMEFTIAPNPFVNLSYLAARTERIRLGTGTVIAPFWHPIALAGEAGMVDVASNGRLDLGIARGAYSFEYERLLPGLDAMGAGARMRELVPALRKLFEGDYVHQGEFWSWPSTTPVPRPVQQPHPPMWLAARDPNSHAFAVANGCNVQVTSLASGDAEVVSLMDRFNAACAAHPEVPRPQVMMLMHTFVGANAAEVDAAVEDLASFYRYFSKWFKNERPVEQGFIEPLTDADVAMFPQYASDAIRKNLVIGEPKQVIARLKGYEELGYDQYSFWLDSHMSFERKRKSLELFISDVMPAFASADPTEVMH</sequence>
<dbReference type="Gene3D" id="3.20.20.30">
    <property type="entry name" value="Luciferase-like domain"/>
    <property type="match status" value="1"/>
</dbReference>
<protein>
    <submittedName>
        <fullName evidence="4">LLM class flavin-dependent oxidoreductase</fullName>
        <ecNumber evidence="4">1.-.-.-</ecNumber>
    </submittedName>
    <submittedName>
        <fullName evidence="5">Monooxygenase</fullName>
    </submittedName>
</protein>
<dbReference type="EMBL" id="JAYLVJ010000006">
    <property type="protein sequence ID" value="MEO1753546.1"/>
    <property type="molecule type" value="Genomic_DNA"/>
</dbReference>
<evidence type="ECO:0000313" key="7">
    <source>
        <dbReference type="Proteomes" id="UP001462961"/>
    </source>
</evidence>
<evidence type="ECO:0000259" key="3">
    <source>
        <dbReference type="Pfam" id="PF00296"/>
    </source>
</evidence>
<keyword evidence="1 4" id="KW-0560">Oxidoreductase</keyword>
<keyword evidence="2 5" id="KW-0503">Monooxygenase</keyword>
<reference evidence="5 6" key="1">
    <citation type="journal article" date="2014" name="Genome Announc.">
        <title>Draft Genome Sequence of the Haloacid-Degrading Burkholderia caribensis Strain MBA4.</title>
        <authorList>
            <person name="Pan Y."/>
            <person name="Kong K.F."/>
            <person name="Tsang J.S."/>
        </authorList>
    </citation>
    <scope>NUCLEOTIDE SEQUENCE [LARGE SCALE GENOMIC DNA]</scope>
    <source>
        <strain evidence="5 6">852011</strain>
    </source>
</reference>
<dbReference type="RefSeq" id="WP_107202963.1">
    <property type="nucleotide sequence ID" value="NZ_CAJZAQ010000221.1"/>
</dbReference>
<evidence type="ECO:0000313" key="4">
    <source>
        <dbReference type="EMBL" id="MEO1753546.1"/>
    </source>
</evidence>
<name>A0A9Q6SA57_9BURK</name>
<geneLocation type="plasmid" evidence="6"/>
<evidence type="ECO:0000313" key="6">
    <source>
        <dbReference type="Proteomes" id="UP000509548"/>
    </source>
</evidence>
<dbReference type="Proteomes" id="UP000509548">
    <property type="component" value="Plasmid unnamed"/>
</dbReference>
<dbReference type="GO" id="GO:0004497">
    <property type="term" value="F:monooxygenase activity"/>
    <property type="evidence" value="ECO:0007669"/>
    <property type="project" value="UniProtKB-KW"/>
</dbReference>
<dbReference type="EC" id="1.-.-.-" evidence="4"/>
<dbReference type="InterPro" id="IPR036661">
    <property type="entry name" value="Luciferase-like_sf"/>
</dbReference>
<dbReference type="PANTHER" id="PTHR30137">
    <property type="entry name" value="LUCIFERASE-LIKE MONOOXYGENASE"/>
    <property type="match status" value="1"/>
</dbReference>
<proteinExistence type="predicted"/>
<reference evidence="5" key="2">
    <citation type="submission" date="2016-06" db="EMBL/GenBank/DDBJ databases">
        <authorList>
            <person name="Huang P."/>
            <person name="Jiang X."/>
            <person name="Liu X."/>
        </authorList>
    </citation>
    <scope>NUCLEOTIDE SEQUENCE</scope>
    <source>
        <strain evidence="5">852011</strain>
        <plasmid evidence="5">unnamed</plasmid>
    </source>
</reference>
<dbReference type="InterPro" id="IPR050766">
    <property type="entry name" value="Bact_Lucif_Oxidored"/>
</dbReference>
<dbReference type="Proteomes" id="UP001462961">
    <property type="component" value="Unassembled WGS sequence"/>
</dbReference>
<dbReference type="Pfam" id="PF00296">
    <property type="entry name" value="Bac_luciferase"/>
    <property type="match status" value="1"/>
</dbReference>
<dbReference type="InterPro" id="IPR011251">
    <property type="entry name" value="Luciferase-like_dom"/>
</dbReference>
<dbReference type="SUPFAM" id="SSF51679">
    <property type="entry name" value="Bacterial luciferase-like"/>
    <property type="match status" value="1"/>
</dbReference>
<gene>
    <name evidence="5" type="ORF">A9O66_33015</name>
    <name evidence="4" type="ORF">VOI32_06365</name>
</gene>
<dbReference type="GO" id="GO:0016705">
    <property type="term" value="F:oxidoreductase activity, acting on paired donors, with incorporation or reduction of molecular oxygen"/>
    <property type="evidence" value="ECO:0007669"/>
    <property type="project" value="InterPro"/>
</dbReference>
<geneLocation type="plasmid" evidence="5">
    <name>unnamed</name>
</geneLocation>
<reference evidence="4 7" key="3">
    <citation type="submission" date="2024-01" db="EMBL/GenBank/DDBJ databases">
        <title>The diversity of rhizobia nodulating Mimosa spp. in eleven states of Brazil covering several biomes is determined by host plant, location, and edaphic factors.</title>
        <authorList>
            <person name="Rouws L."/>
            <person name="Barauna A."/>
            <person name="Beukes C."/>
            <person name="De Faria S.M."/>
            <person name="Gross E."/>
            <person name="Dos Reis Junior F.B."/>
            <person name="Simon M."/>
            <person name="Maluk M."/>
            <person name="Odee D.W."/>
            <person name="Kenicer G."/>
            <person name="Young J.P.W."/>
            <person name="Reis V.M."/>
            <person name="Zilli J."/>
            <person name="James E.K."/>
        </authorList>
    </citation>
    <scope>NUCLEOTIDE SEQUENCE [LARGE SCALE GENOMIC DNA]</scope>
    <source>
        <strain evidence="4 7">JHI1651</strain>
    </source>
</reference>
<accession>A0A9Q6SA57</accession>
<dbReference type="PANTHER" id="PTHR30137:SF8">
    <property type="entry name" value="BLR5498 PROTEIN"/>
    <property type="match status" value="1"/>
</dbReference>
<organism evidence="5 6">
    <name type="scientific">Paraburkholderia caribensis</name>
    <dbReference type="NCBI Taxonomy" id="75105"/>
    <lineage>
        <taxon>Bacteria</taxon>
        <taxon>Pseudomonadati</taxon>
        <taxon>Pseudomonadota</taxon>
        <taxon>Betaproteobacteria</taxon>
        <taxon>Burkholderiales</taxon>
        <taxon>Burkholderiaceae</taxon>
        <taxon>Paraburkholderia</taxon>
    </lineage>
</organism>
<feature type="domain" description="Luciferase-like" evidence="3">
    <location>
        <begin position="1"/>
        <end position="315"/>
    </location>
</feature>
<dbReference type="EMBL" id="CP015960">
    <property type="protein sequence ID" value="QLB67281.1"/>
    <property type="molecule type" value="Genomic_DNA"/>
</dbReference>
<evidence type="ECO:0000313" key="5">
    <source>
        <dbReference type="EMBL" id="QLB67281.1"/>
    </source>
</evidence>